<accession>A0A135L0T2</accession>
<dbReference type="OrthoDB" id="9820841at2"/>
<gene>
    <name evidence="2" type="ORF">U473_13985</name>
</gene>
<proteinExistence type="predicted"/>
<keyword evidence="1" id="KW-0732">Signal</keyword>
<feature type="signal peptide" evidence="1">
    <location>
        <begin position="1"/>
        <end position="20"/>
    </location>
</feature>
<evidence type="ECO:0000256" key="1">
    <source>
        <dbReference type="SAM" id="SignalP"/>
    </source>
</evidence>
<sequence>MNKKIFIIIFLLSMGLTACSKNTFPSDIEREIEKQMDVNITIPTQENLPITFISLLLPPELDLKTTGNRYIAQVIYANEKGELISLTDEQKQQIEENNRMRILYGEYKGEKTVELNIGKGSSSLSGSENKKIGDVLVEYKLEETKRGKILFLLFNDKDVYYLMKFHLSSLFTEQDGLNFAADLINNTR</sequence>
<evidence type="ECO:0008006" key="4">
    <source>
        <dbReference type="Google" id="ProtNLM"/>
    </source>
</evidence>
<feature type="chain" id="PRO_5007466245" description="Lipoprotein" evidence="1">
    <location>
        <begin position="21"/>
        <end position="188"/>
    </location>
</feature>
<evidence type="ECO:0000313" key="3">
    <source>
        <dbReference type="Proteomes" id="UP000070352"/>
    </source>
</evidence>
<dbReference type="AlphaFoldDB" id="A0A135L0T2"/>
<dbReference type="RefSeq" id="WP_068727835.1">
    <property type="nucleotide sequence ID" value="NZ_LSKU01000002.1"/>
</dbReference>
<protein>
    <recommendedName>
        <fullName evidence="4">Lipoprotein</fullName>
    </recommendedName>
</protein>
<dbReference type="STRING" id="1413211.U473_13985"/>
<dbReference type="Proteomes" id="UP000070352">
    <property type="component" value="Unassembled WGS sequence"/>
</dbReference>
<dbReference type="PROSITE" id="PS51257">
    <property type="entry name" value="PROKAR_LIPOPROTEIN"/>
    <property type="match status" value="1"/>
</dbReference>
<comment type="caution">
    <text evidence="2">The sequence shown here is derived from an EMBL/GenBank/DDBJ whole genome shotgun (WGS) entry which is preliminary data.</text>
</comment>
<dbReference type="EMBL" id="LSKU01000002">
    <property type="protein sequence ID" value="KXG42572.1"/>
    <property type="molecule type" value="Genomic_DNA"/>
</dbReference>
<keyword evidence="3" id="KW-1185">Reference proteome</keyword>
<evidence type="ECO:0000313" key="2">
    <source>
        <dbReference type="EMBL" id="KXG42572.1"/>
    </source>
</evidence>
<name>A0A135L0T2_9BACI</name>
<organism evidence="2 3">
    <name type="scientific">Tepidibacillus decaturensis</name>
    <dbReference type="NCBI Taxonomy" id="1413211"/>
    <lineage>
        <taxon>Bacteria</taxon>
        <taxon>Bacillati</taxon>
        <taxon>Bacillota</taxon>
        <taxon>Bacilli</taxon>
        <taxon>Bacillales</taxon>
        <taxon>Bacillaceae</taxon>
        <taxon>Tepidibacillus</taxon>
    </lineage>
</organism>
<reference evidence="2 3" key="1">
    <citation type="submission" date="2016-02" db="EMBL/GenBank/DDBJ databases">
        <title>Draft Genome for Tepidibacillus decaturensis nov. sp. Strain Z9, an Anaerobic, Moderately Thermophilic and Heterotrophic Bacterium from Deep Subsurface of the Illinois Basin, USA.</title>
        <authorList>
            <person name="Dong Y."/>
            <person name="Chang J.Y."/>
            <person name="Sanford R."/>
            <person name="Fouke B.W."/>
        </authorList>
    </citation>
    <scope>NUCLEOTIDE SEQUENCE [LARGE SCALE GENOMIC DNA]</scope>
    <source>
        <strain evidence="2 3">Z9</strain>
    </source>
</reference>